<gene>
    <name evidence="2" type="ORF">F2P81_013789</name>
</gene>
<proteinExistence type="predicted"/>
<evidence type="ECO:0000313" key="3">
    <source>
        <dbReference type="Proteomes" id="UP000438429"/>
    </source>
</evidence>
<evidence type="ECO:0000313" key="2">
    <source>
        <dbReference type="EMBL" id="KAF0033723.1"/>
    </source>
</evidence>
<sequence>MKHMRRQQQAACVRIEGSDRASTTHRPGALEGDHNLLYWLYCPLGPLCASATNPVGKNDLNMIRLIRRWPGHADTDPGSGLRRTTRTDARWCFSAPGGPCSAASREPSRRSQIEPVQWYPA</sequence>
<dbReference type="AlphaFoldDB" id="A0A6A4SHW7"/>
<evidence type="ECO:0000256" key="1">
    <source>
        <dbReference type="SAM" id="MobiDB-lite"/>
    </source>
</evidence>
<feature type="region of interest" description="Disordered" evidence="1">
    <location>
        <begin position="1"/>
        <end position="27"/>
    </location>
</feature>
<dbReference type="EMBL" id="VEVO01000012">
    <property type="protein sequence ID" value="KAF0033723.1"/>
    <property type="molecule type" value="Genomic_DNA"/>
</dbReference>
<protein>
    <submittedName>
        <fullName evidence="2">Uncharacterized protein</fullName>
    </submittedName>
</protein>
<name>A0A6A4SHW7_SCOMX</name>
<accession>A0A6A4SHW7</accession>
<organism evidence="2 3">
    <name type="scientific">Scophthalmus maximus</name>
    <name type="common">Turbot</name>
    <name type="synonym">Psetta maxima</name>
    <dbReference type="NCBI Taxonomy" id="52904"/>
    <lineage>
        <taxon>Eukaryota</taxon>
        <taxon>Metazoa</taxon>
        <taxon>Chordata</taxon>
        <taxon>Craniata</taxon>
        <taxon>Vertebrata</taxon>
        <taxon>Euteleostomi</taxon>
        <taxon>Actinopterygii</taxon>
        <taxon>Neopterygii</taxon>
        <taxon>Teleostei</taxon>
        <taxon>Neoteleostei</taxon>
        <taxon>Acanthomorphata</taxon>
        <taxon>Carangaria</taxon>
        <taxon>Pleuronectiformes</taxon>
        <taxon>Pleuronectoidei</taxon>
        <taxon>Scophthalmidae</taxon>
        <taxon>Scophthalmus</taxon>
    </lineage>
</organism>
<feature type="region of interest" description="Disordered" evidence="1">
    <location>
        <begin position="97"/>
        <end position="121"/>
    </location>
</feature>
<reference evidence="2 3" key="1">
    <citation type="submission" date="2019-06" db="EMBL/GenBank/DDBJ databases">
        <title>Draft genomes of female and male turbot (Scophthalmus maximus).</title>
        <authorList>
            <person name="Xu H."/>
            <person name="Xu X.-W."/>
            <person name="Shao C."/>
            <person name="Chen S."/>
        </authorList>
    </citation>
    <scope>NUCLEOTIDE SEQUENCE [LARGE SCALE GENOMIC DNA]</scope>
    <source>
        <strain evidence="2">Ysfricsl-2016a</strain>
        <tissue evidence="2">Blood</tissue>
    </source>
</reference>
<comment type="caution">
    <text evidence="2">The sequence shown here is derived from an EMBL/GenBank/DDBJ whole genome shotgun (WGS) entry which is preliminary data.</text>
</comment>
<dbReference type="Proteomes" id="UP000438429">
    <property type="component" value="Unassembled WGS sequence"/>
</dbReference>